<evidence type="ECO:0000313" key="3">
    <source>
        <dbReference type="Proteomes" id="UP000681610"/>
    </source>
</evidence>
<dbReference type="RefSeq" id="WP_208058133.1">
    <property type="nucleotide sequence ID" value="NZ_JAGDYP010000002.1"/>
</dbReference>
<sequence>MSRMYFILLALLPVLSFGQAEKPSGLYQSDKAKEQFQFRFNNDNTVDIITANGVYSVSNEVVTIDLKTPDSFTLTKENGNSAALQISFEPLDDFFGLATRYIYIGYEDDKGEVQYVSLYNKAQGEGNENDDKVTIEVPRTEHLYLANAYATAYKGKNAEVKIEKYAIGKNTNALKIQFNARGAVSRSLKLVRDSQNPEHYVLNEPEIYETPVVFTKVTNEPSLSLRPQSTEAVKKWKHLIAFEEESNIPEYNPEKSKNAIAPVKEHKSLNEALAAAAKNKRLLLVFLQPNNNTAKEEFNSLLNSYSSGSSDDDEYAYSNKFRYELYLATAKEAKTLTKKGIGGGNQVVLLNAAGDVIYHQEGTIAQQEAEDLLENGRYENIFQTLAIAYELDKVLGNPKSTTKEVENTFSNLLNNDSSQIFLLAENRPKEEDADDQKTYEENTKDYLKKLKNPKGFRKLQLTPATLENQWKRVVDSHLKDKNLDAKYAQLLVLAGVTEYYEKVFAQTPTPTATYMDVVDYLLRFKDEIAAHNKKVLGKDPDATDEDYIPYSERIEKGAIEVSYKQQCNGLENLAEKNKDLLPRIKSIYEKGLQLGVYEPNDYLDFLYENDAEGAGVYFAEYFNNITQKDSNLIAALDKAYTESKDAYSWRTFKMYFANRANNIAWKVYQYDHTDKDKLKAPYQWAKAAVQLEPENPFYIDTLAHLVYVLESKEKGIELEEKAVQLMDKYEDGSEAERAEIKKNYEAMKAR</sequence>
<accession>A0ABS3PVS6</accession>
<name>A0ABS3PVS6_9FLAO</name>
<evidence type="ECO:0000313" key="2">
    <source>
        <dbReference type="EMBL" id="MBO1883439.1"/>
    </source>
</evidence>
<proteinExistence type="predicted"/>
<evidence type="ECO:0000256" key="1">
    <source>
        <dbReference type="SAM" id="SignalP"/>
    </source>
</evidence>
<comment type="caution">
    <text evidence="2">The sequence shown here is derived from an EMBL/GenBank/DDBJ whole genome shotgun (WGS) entry which is preliminary data.</text>
</comment>
<keyword evidence="3" id="KW-1185">Reference proteome</keyword>
<feature type="signal peptide" evidence="1">
    <location>
        <begin position="1"/>
        <end position="20"/>
    </location>
</feature>
<feature type="chain" id="PRO_5045795351" evidence="1">
    <location>
        <begin position="21"/>
        <end position="750"/>
    </location>
</feature>
<reference evidence="2 3" key="1">
    <citation type="submission" date="2021-03" db="EMBL/GenBank/DDBJ databases">
        <title>Isolation and description of Capnocytophaga bilenii sp. nov., a novel Capnocytophaga species, isolated from a gingivitis subject.</title>
        <authorList>
            <person name="Antezack A."/>
            <person name="Monnet-Corti V."/>
            <person name="La Scola B."/>
        </authorList>
    </citation>
    <scope>NUCLEOTIDE SEQUENCE [LARGE SCALE GENOMIC DNA]</scope>
    <source>
        <strain evidence="2 3">Marseille-Q4570</strain>
    </source>
</reference>
<protein>
    <submittedName>
        <fullName evidence="2">Uncharacterized protein</fullName>
    </submittedName>
</protein>
<gene>
    <name evidence="2" type="ORF">J4N46_03120</name>
</gene>
<organism evidence="2 3">
    <name type="scientific">Capnocytophaga bilenii</name>
    <dbReference type="NCBI Taxonomy" id="2819369"/>
    <lineage>
        <taxon>Bacteria</taxon>
        <taxon>Pseudomonadati</taxon>
        <taxon>Bacteroidota</taxon>
        <taxon>Flavobacteriia</taxon>
        <taxon>Flavobacteriales</taxon>
        <taxon>Flavobacteriaceae</taxon>
        <taxon>Capnocytophaga</taxon>
    </lineage>
</organism>
<dbReference type="Proteomes" id="UP000681610">
    <property type="component" value="Unassembled WGS sequence"/>
</dbReference>
<keyword evidence="1" id="KW-0732">Signal</keyword>
<dbReference type="EMBL" id="JAGDYP010000002">
    <property type="protein sequence ID" value="MBO1883439.1"/>
    <property type="molecule type" value="Genomic_DNA"/>
</dbReference>